<feature type="signal peptide" evidence="2">
    <location>
        <begin position="1"/>
        <end position="32"/>
    </location>
</feature>
<evidence type="ECO:0000313" key="3">
    <source>
        <dbReference type="EMBL" id="MBC3916883.1"/>
    </source>
</evidence>
<comment type="subcellular location">
    <subcellularLocation>
        <location evidence="1">Periplasm</location>
    </subcellularLocation>
</comment>
<evidence type="ECO:0000256" key="1">
    <source>
        <dbReference type="ARBA" id="ARBA00004418"/>
    </source>
</evidence>
<comment type="caution">
    <text evidence="3">The sequence shown here is derived from an EMBL/GenBank/DDBJ whole genome shotgun (WGS) entry which is preliminary data.</text>
</comment>
<gene>
    <name evidence="3" type="ORF">H8L32_05290</name>
</gene>
<keyword evidence="2" id="KW-0732">Signal</keyword>
<feature type="chain" id="PRO_5046186394" evidence="2">
    <location>
        <begin position="33"/>
        <end position="223"/>
    </location>
</feature>
<protein>
    <submittedName>
        <fullName evidence="3">Methylamine utilization protein</fullName>
    </submittedName>
</protein>
<dbReference type="Gene3D" id="2.60.40.420">
    <property type="entry name" value="Cupredoxins - blue copper proteins"/>
    <property type="match status" value="1"/>
</dbReference>
<evidence type="ECO:0000313" key="4">
    <source>
        <dbReference type="Proteomes" id="UP000650424"/>
    </source>
</evidence>
<dbReference type="InterPro" id="IPR008969">
    <property type="entry name" value="CarboxyPept-like_regulatory"/>
</dbReference>
<dbReference type="EMBL" id="JACOGF010000002">
    <property type="protein sequence ID" value="MBC3916883.1"/>
    <property type="molecule type" value="Genomic_DNA"/>
</dbReference>
<dbReference type="Proteomes" id="UP000650424">
    <property type="component" value="Unassembled WGS sequence"/>
</dbReference>
<name>A0ABR6ZMU3_9BURK</name>
<keyword evidence="4" id="KW-1185">Reference proteome</keyword>
<dbReference type="SUPFAM" id="SSF49464">
    <property type="entry name" value="Carboxypeptidase regulatory domain-like"/>
    <property type="match status" value="1"/>
</dbReference>
<evidence type="ECO:0000256" key="2">
    <source>
        <dbReference type="SAM" id="SignalP"/>
    </source>
</evidence>
<dbReference type="InterPro" id="IPR008972">
    <property type="entry name" value="Cupredoxin"/>
</dbReference>
<proteinExistence type="predicted"/>
<reference evidence="3 4" key="1">
    <citation type="submission" date="2020-08" db="EMBL/GenBank/DDBJ databases">
        <title>Novel species isolated from subtropical streams in China.</title>
        <authorList>
            <person name="Lu H."/>
        </authorList>
    </citation>
    <scope>NUCLEOTIDE SEQUENCE [LARGE SCALE GENOMIC DNA]</scope>
    <source>
        <strain evidence="3 4">CY18W</strain>
    </source>
</reference>
<dbReference type="SUPFAM" id="SSF49503">
    <property type="entry name" value="Cupredoxins"/>
    <property type="match status" value="1"/>
</dbReference>
<accession>A0ABR6ZMU3</accession>
<organism evidence="3 4">
    <name type="scientific">Undibacterium hunanense</name>
    <dbReference type="NCBI Taxonomy" id="2762292"/>
    <lineage>
        <taxon>Bacteria</taxon>
        <taxon>Pseudomonadati</taxon>
        <taxon>Pseudomonadota</taxon>
        <taxon>Betaproteobacteria</taxon>
        <taxon>Burkholderiales</taxon>
        <taxon>Oxalobacteraceae</taxon>
        <taxon>Undibacterium</taxon>
    </lineage>
</organism>
<dbReference type="RefSeq" id="WP_186946114.1">
    <property type="nucleotide sequence ID" value="NZ_JACOGF010000002.1"/>
</dbReference>
<sequence length="223" mass="24397">MKNLLSSISARKLGPLMLACTLATGLPSLALAAKVSVQAVDKNGAAMADVVVYATPIGTPLPPAGKAETATISQSDMQFSPYVTVIRVGTQVKFPNYDKMEHHVKSFSAAKEFEIKTYERGVVPPPVMFDKPGIVIVYCLLHNWMRAYVLAVDTPYFAKTEQAGTTSLDQLPDGNYEIRAWHPNMGSVKQPLVQTIKVSDQTPPVKWQFDFVPIPRKAKAASY</sequence>